<dbReference type="GO" id="GO:0016787">
    <property type="term" value="F:hydrolase activity"/>
    <property type="evidence" value="ECO:0007669"/>
    <property type="project" value="UniProtKB-KW"/>
</dbReference>
<comment type="similarity">
    <text evidence="6">Belongs to the SIMIBI class G3E GTPase family. ZNG1 subfamily.</text>
</comment>
<organism evidence="10 11">
    <name type="scientific">Mucor circinelloides f. lusitanicus</name>
    <name type="common">Mucor racemosus var. lusitanicus</name>
    <dbReference type="NCBI Taxonomy" id="29924"/>
    <lineage>
        <taxon>Eukaryota</taxon>
        <taxon>Fungi</taxon>
        <taxon>Fungi incertae sedis</taxon>
        <taxon>Mucoromycota</taxon>
        <taxon>Mucoromycotina</taxon>
        <taxon>Mucoromycetes</taxon>
        <taxon>Mucorales</taxon>
        <taxon>Mucorineae</taxon>
        <taxon>Mucoraceae</taxon>
        <taxon>Mucor</taxon>
    </lineage>
</organism>
<evidence type="ECO:0000259" key="8">
    <source>
        <dbReference type="Pfam" id="PF02492"/>
    </source>
</evidence>
<evidence type="ECO:0000256" key="6">
    <source>
        <dbReference type="ARBA" id="ARBA00034320"/>
    </source>
</evidence>
<dbReference type="InterPro" id="IPR036627">
    <property type="entry name" value="CobW-likC_sf"/>
</dbReference>
<dbReference type="Pfam" id="PF02492">
    <property type="entry name" value="cobW"/>
    <property type="match status" value="1"/>
</dbReference>
<dbReference type="InterPro" id="IPR011629">
    <property type="entry name" value="CobW-like_C"/>
</dbReference>
<evidence type="ECO:0000256" key="7">
    <source>
        <dbReference type="ARBA" id="ARBA00049117"/>
    </source>
</evidence>
<dbReference type="Proteomes" id="UP000469890">
    <property type="component" value="Unassembled WGS sequence"/>
</dbReference>
<dbReference type="Pfam" id="PF07683">
    <property type="entry name" value="CobW_C"/>
    <property type="match status" value="1"/>
</dbReference>
<gene>
    <name evidence="10" type="ORF">FB192DRAFT_1420765</name>
</gene>
<dbReference type="InterPro" id="IPR027417">
    <property type="entry name" value="P-loop_NTPase"/>
</dbReference>
<dbReference type="SUPFAM" id="SSF52540">
    <property type="entry name" value="P-loop containing nucleoside triphosphate hydrolases"/>
    <property type="match status" value="1"/>
</dbReference>
<keyword evidence="2" id="KW-0378">Hydrolase</keyword>
<dbReference type="SUPFAM" id="SSF90002">
    <property type="entry name" value="Hypothetical protein YjiA, C-terminal domain"/>
    <property type="match status" value="1"/>
</dbReference>
<dbReference type="GO" id="GO:0005525">
    <property type="term" value="F:GTP binding"/>
    <property type="evidence" value="ECO:0007669"/>
    <property type="project" value="UniProtKB-KW"/>
</dbReference>
<reference evidence="10 11" key="1">
    <citation type="submission" date="2019-09" db="EMBL/GenBank/DDBJ databases">
        <authorList>
            <consortium name="DOE Joint Genome Institute"/>
            <person name="Mondo S.J."/>
            <person name="Navarro-Mendoza M.I."/>
            <person name="Perez-Arques C."/>
            <person name="Panchal S."/>
            <person name="Nicolas F.E."/>
            <person name="Ganguly P."/>
            <person name="Pangilinan J."/>
            <person name="Grigoriev I."/>
            <person name="Heitman J."/>
            <person name="Sanya K."/>
            <person name="Garre V."/>
        </authorList>
    </citation>
    <scope>NUCLEOTIDE SEQUENCE [LARGE SCALE GENOMIC DNA]</scope>
    <source>
        <strain evidence="10 11">MU402</strain>
    </source>
</reference>
<keyword evidence="1" id="KW-0547">Nucleotide-binding</keyword>
<feature type="domain" description="CobW/HypB/UreG nucleotide-binding" evidence="8">
    <location>
        <begin position="2"/>
        <end position="107"/>
    </location>
</feature>
<name>A0A8H4BQ81_MUCCL</name>
<dbReference type="GO" id="GO:0005737">
    <property type="term" value="C:cytoplasm"/>
    <property type="evidence" value="ECO:0007669"/>
    <property type="project" value="TreeGrafter"/>
</dbReference>
<evidence type="ECO:0000259" key="9">
    <source>
        <dbReference type="Pfam" id="PF07683"/>
    </source>
</evidence>
<feature type="domain" description="CobW C-terminal" evidence="9">
    <location>
        <begin position="155"/>
        <end position="269"/>
    </location>
</feature>
<evidence type="ECO:0000313" key="11">
    <source>
        <dbReference type="Proteomes" id="UP000469890"/>
    </source>
</evidence>
<dbReference type="InterPro" id="IPR051316">
    <property type="entry name" value="Zinc-reg_GTPase_activator"/>
</dbReference>
<comment type="catalytic activity">
    <reaction evidence="7">
        <text>GTP + H2O = GDP + phosphate + H(+)</text>
        <dbReference type="Rhea" id="RHEA:19669"/>
        <dbReference type="ChEBI" id="CHEBI:15377"/>
        <dbReference type="ChEBI" id="CHEBI:15378"/>
        <dbReference type="ChEBI" id="CHEBI:37565"/>
        <dbReference type="ChEBI" id="CHEBI:43474"/>
        <dbReference type="ChEBI" id="CHEBI:58189"/>
    </reaction>
    <physiologicalReaction direction="left-to-right" evidence="7">
        <dbReference type="Rhea" id="RHEA:19670"/>
    </physiologicalReaction>
</comment>
<dbReference type="PANTHER" id="PTHR13748:SF31">
    <property type="entry name" value="ZINC-REGULATED GTPASE METALLOPROTEIN ACTIVATOR 1A-RELATED"/>
    <property type="match status" value="1"/>
</dbReference>
<proteinExistence type="inferred from homology"/>
<sequence length="277" mass="31214">MEKKGKFDYILLETSGLADPGPIASMFWLDDGLGSEIYLDGIVTLVDAKNIRDHMNEKKEDVMINEALKQVAIADRIVINKKDLLKEGELESLKEDLTAINTVADMIVTERSKIPLDYVLDINAYDVNNADALVQQTEKIQEHGSHHAHQISHDIQTVCIQFDQQLDTIQHLENWIQELLWEKKISGAAEDQDPVTVLRLKGILYPPKDKLVDGTSRRKRMVIQGVQDLYDIQEGFAGDDINQDDTSSKIVLIGKNLNKDKISASFENTLGIKHVII</sequence>
<protein>
    <submittedName>
        <fullName evidence="10">CobW/HypB/UreG, nucleotide-binding domain-containing protein</fullName>
    </submittedName>
</protein>
<dbReference type="Gene3D" id="3.30.1220.10">
    <property type="entry name" value="CobW-like, C-terminal domain"/>
    <property type="match status" value="1"/>
</dbReference>
<dbReference type="Gene3D" id="3.40.50.300">
    <property type="entry name" value="P-loop containing nucleotide triphosphate hydrolases"/>
    <property type="match status" value="1"/>
</dbReference>
<dbReference type="AlphaFoldDB" id="A0A8H4BQ81"/>
<evidence type="ECO:0000256" key="1">
    <source>
        <dbReference type="ARBA" id="ARBA00022741"/>
    </source>
</evidence>
<evidence type="ECO:0000313" key="10">
    <source>
        <dbReference type="EMBL" id="KAF1805618.1"/>
    </source>
</evidence>
<evidence type="ECO:0000256" key="4">
    <source>
        <dbReference type="ARBA" id="ARBA00023134"/>
    </source>
</evidence>
<evidence type="ECO:0000256" key="2">
    <source>
        <dbReference type="ARBA" id="ARBA00022801"/>
    </source>
</evidence>
<keyword evidence="5" id="KW-0143">Chaperone</keyword>
<accession>A0A8H4BQ81</accession>
<keyword evidence="3" id="KW-0862">Zinc</keyword>
<dbReference type="PANTHER" id="PTHR13748">
    <property type="entry name" value="COBW-RELATED"/>
    <property type="match status" value="1"/>
</dbReference>
<dbReference type="InterPro" id="IPR003495">
    <property type="entry name" value="CobW/HypB/UreG_nucleotide-bd"/>
</dbReference>
<keyword evidence="4" id="KW-0342">GTP-binding</keyword>
<evidence type="ECO:0000256" key="5">
    <source>
        <dbReference type="ARBA" id="ARBA00023186"/>
    </source>
</evidence>
<evidence type="ECO:0000256" key="3">
    <source>
        <dbReference type="ARBA" id="ARBA00022833"/>
    </source>
</evidence>
<comment type="caution">
    <text evidence="10">The sequence shown here is derived from an EMBL/GenBank/DDBJ whole genome shotgun (WGS) entry which is preliminary data.</text>
</comment>
<dbReference type="EMBL" id="JAAECE010000002">
    <property type="protein sequence ID" value="KAF1805618.1"/>
    <property type="molecule type" value="Genomic_DNA"/>
</dbReference>